<dbReference type="InterPro" id="IPR015421">
    <property type="entry name" value="PyrdxlP-dep_Trfase_major"/>
</dbReference>
<gene>
    <name evidence="4" type="ORF">L0U89_11140</name>
</gene>
<evidence type="ECO:0000256" key="3">
    <source>
        <dbReference type="RuleBase" id="RU004508"/>
    </source>
</evidence>
<dbReference type="PANTHER" id="PTHR30244">
    <property type="entry name" value="TRANSAMINASE"/>
    <property type="match status" value="1"/>
</dbReference>
<keyword evidence="4" id="KW-0808">Transferase</keyword>
<dbReference type="CDD" id="cd00616">
    <property type="entry name" value="AHBA_syn"/>
    <property type="match status" value="1"/>
</dbReference>
<keyword evidence="1 3" id="KW-0663">Pyridoxal phosphate</keyword>
<comment type="similarity">
    <text evidence="2 3">Belongs to the DegT/DnrJ/EryC1 family.</text>
</comment>
<dbReference type="Pfam" id="PF01041">
    <property type="entry name" value="DegT_DnrJ_EryC1"/>
    <property type="match status" value="1"/>
</dbReference>
<comment type="caution">
    <text evidence="4">The sequence shown here is derived from an EMBL/GenBank/DDBJ whole genome shotgun (WGS) entry which is preliminary data.</text>
</comment>
<dbReference type="InterPro" id="IPR015422">
    <property type="entry name" value="PyrdxlP-dep_Trfase_small"/>
</dbReference>
<proteinExistence type="inferred from homology"/>
<dbReference type="RefSeq" id="WP_234861594.1">
    <property type="nucleotide sequence ID" value="NZ_JAKEVZ010000007.1"/>
</dbReference>
<dbReference type="EMBL" id="JAKEVZ010000007">
    <property type="protein sequence ID" value="MCF1751627.1"/>
    <property type="molecule type" value="Genomic_DNA"/>
</dbReference>
<dbReference type="Proteomes" id="UP001201449">
    <property type="component" value="Unassembled WGS sequence"/>
</dbReference>
<keyword evidence="5" id="KW-1185">Reference proteome</keyword>
<evidence type="ECO:0000256" key="1">
    <source>
        <dbReference type="ARBA" id="ARBA00022898"/>
    </source>
</evidence>
<dbReference type="InterPro" id="IPR000653">
    <property type="entry name" value="DegT/StrS_aminotransferase"/>
</dbReference>
<dbReference type="PANTHER" id="PTHR30244:SF36">
    <property type="entry name" value="3-OXO-GLUCOSE-6-PHOSPHATE:GLUTAMATE AMINOTRANSFERASE"/>
    <property type="match status" value="1"/>
</dbReference>
<protein>
    <submittedName>
        <fullName evidence="4">DegT/DnrJ/EryC1/StrS family aminotransferase</fullName>
    </submittedName>
</protein>
<sequence length="375" mass="41677">MKKIQMVDLRSQYERLQADIDQAMQGVLERTSFINGEEVKVFAADLGKYLDCPTVIPCGNGTDALQLVMMAMDFRPGQEVIVPAFTYIAAVEVLALLGLRPVLVDVHPETFQIDAKKIAAAITANTVGIVPVHLFGQCADVGAIMEIAENHGLKVIEDAAQSLGAIYTMPDGSRKHSGTIGHAGTTSFFPSKTLGCFGDGGAAFTNDPELGQKIRMIANHGQRQKYFHERIGVNSRLDTLQAAILHAKLPNLDDFVQRRNTVARAYNQAFALHPHIRIPQLVPNSTHAYHQYTLRVRGANRDELRDFLKNQGIPTMVYYPLPVHLQPAYRHLGYKEGDFPVAEQLCNEVLSLPIHTEMEEDQLDYIISQVKRFFA</sequence>
<dbReference type="Gene3D" id="3.40.640.10">
    <property type="entry name" value="Type I PLP-dependent aspartate aminotransferase-like (Major domain)"/>
    <property type="match status" value="1"/>
</dbReference>
<organism evidence="4 5">
    <name type="scientific">Mariniradius sediminis</name>
    <dbReference type="NCBI Taxonomy" id="2909237"/>
    <lineage>
        <taxon>Bacteria</taxon>
        <taxon>Pseudomonadati</taxon>
        <taxon>Bacteroidota</taxon>
        <taxon>Cytophagia</taxon>
        <taxon>Cytophagales</taxon>
        <taxon>Cyclobacteriaceae</taxon>
        <taxon>Mariniradius</taxon>
    </lineage>
</organism>
<dbReference type="SUPFAM" id="SSF53383">
    <property type="entry name" value="PLP-dependent transferases"/>
    <property type="match status" value="1"/>
</dbReference>
<dbReference type="PIRSF" id="PIRSF000390">
    <property type="entry name" value="PLP_StrS"/>
    <property type="match status" value="1"/>
</dbReference>
<accession>A0ABS9BVA6</accession>
<reference evidence="4 5" key="1">
    <citation type="submission" date="2022-01" db="EMBL/GenBank/DDBJ databases">
        <title>Mariniradius saccharolyticus sp. nov., isolated from sediment of a river.</title>
        <authorList>
            <person name="Liu H."/>
        </authorList>
    </citation>
    <scope>NUCLEOTIDE SEQUENCE [LARGE SCALE GENOMIC DNA]</scope>
    <source>
        <strain evidence="4 5">RY-2</strain>
    </source>
</reference>
<evidence type="ECO:0000313" key="4">
    <source>
        <dbReference type="EMBL" id="MCF1751627.1"/>
    </source>
</evidence>
<evidence type="ECO:0000256" key="2">
    <source>
        <dbReference type="ARBA" id="ARBA00037999"/>
    </source>
</evidence>
<evidence type="ECO:0000313" key="5">
    <source>
        <dbReference type="Proteomes" id="UP001201449"/>
    </source>
</evidence>
<dbReference type="InterPro" id="IPR015424">
    <property type="entry name" value="PyrdxlP-dep_Trfase"/>
</dbReference>
<name>A0ABS9BVA6_9BACT</name>
<dbReference type="Gene3D" id="3.90.1150.10">
    <property type="entry name" value="Aspartate Aminotransferase, domain 1"/>
    <property type="match status" value="1"/>
</dbReference>
<dbReference type="GO" id="GO:0008483">
    <property type="term" value="F:transaminase activity"/>
    <property type="evidence" value="ECO:0007669"/>
    <property type="project" value="UniProtKB-KW"/>
</dbReference>
<keyword evidence="4" id="KW-0032">Aminotransferase</keyword>